<reference evidence="2 3" key="1">
    <citation type="submission" date="2020-03" db="EMBL/GenBank/DDBJ databases">
        <title>Bradyrhizobium diversity isolated from nodules of Muelleranthus trifoliolatus.</title>
        <authorList>
            <person name="Klepa M."/>
            <person name="Helene L."/>
            <person name="Hungria M."/>
        </authorList>
    </citation>
    <scope>NUCLEOTIDE SEQUENCE [LARGE SCALE GENOMIC DNA]</scope>
    <source>
        <strain evidence="2 3">WSM 1744</strain>
    </source>
</reference>
<organism evidence="2 3">
    <name type="scientific">Bradyrhizobium archetypum</name>
    <dbReference type="NCBI Taxonomy" id="2721160"/>
    <lineage>
        <taxon>Bacteria</taxon>
        <taxon>Pseudomonadati</taxon>
        <taxon>Pseudomonadota</taxon>
        <taxon>Alphaproteobacteria</taxon>
        <taxon>Hyphomicrobiales</taxon>
        <taxon>Nitrobacteraceae</taxon>
        <taxon>Bradyrhizobium</taxon>
    </lineage>
</organism>
<dbReference type="SUPFAM" id="SSF51604">
    <property type="entry name" value="Enolase C-terminal domain-like"/>
    <property type="match status" value="1"/>
</dbReference>
<dbReference type="AlphaFoldDB" id="A0A7Y4HCM1"/>
<comment type="caution">
    <text evidence="2">The sequence shown here is derived from an EMBL/GenBank/DDBJ whole genome shotgun (WGS) entry which is preliminary data.</text>
</comment>
<dbReference type="Gene3D" id="3.20.20.120">
    <property type="entry name" value="Enolase-like C-terminal domain"/>
    <property type="match status" value="1"/>
</dbReference>
<accession>A0A7Y4HCM1</accession>
<evidence type="ECO:0000259" key="1">
    <source>
        <dbReference type="Pfam" id="PF07476"/>
    </source>
</evidence>
<evidence type="ECO:0000313" key="2">
    <source>
        <dbReference type="EMBL" id="NOJ50832.1"/>
    </source>
</evidence>
<proteinExistence type="predicted"/>
<dbReference type="Proteomes" id="UP000528734">
    <property type="component" value="Unassembled WGS sequence"/>
</dbReference>
<feature type="domain" description="Methylaspartate ammonia-lyase C-terminal" evidence="1">
    <location>
        <begin position="3"/>
        <end position="82"/>
    </location>
</feature>
<name>A0A7Y4HCM1_9BRAD</name>
<evidence type="ECO:0000313" key="3">
    <source>
        <dbReference type="Proteomes" id="UP000528734"/>
    </source>
</evidence>
<dbReference type="Pfam" id="PF07476">
    <property type="entry name" value="MAAL_C"/>
    <property type="match status" value="1"/>
</dbReference>
<sequence>MSDKLILKPVDVVSHGQVSSREKLRTSGEAFCNLVKCVAKRTTKIGKPGHRPILHVDVYAWLGLEIGMEVKNIADFVARLSDDPWVTGFILDVRPTLGQPKLSPMNGPRLSRFSTSAAQKLGLWLVDIRLCGKATSGSFSSAGHLAPDQFA</sequence>
<gene>
    <name evidence="2" type="ORF">HCN50_32200</name>
</gene>
<dbReference type="EMBL" id="JAAVLW010000017">
    <property type="protein sequence ID" value="NOJ50832.1"/>
    <property type="molecule type" value="Genomic_DNA"/>
</dbReference>
<dbReference type="InterPro" id="IPR022662">
    <property type="entry name" value="MeAsp_NH4-lyase_C"/>
</dbReference>
<dbReference type="InterPro" id="IPR036849">
    <property type="entry name" value="Enolase-like_C_sf"/>
</dbReference>
<dbReference type="RefSeq" id="WP_171713880.1">
    <property type="nucleotide sequence ID" value="NZ_JAAVLW010000017.1"/>
</dbReference>
<keyword evidence="3" id="KW-1185">Reference proteome</keyword>
<protein>
    <recommendedName>
        <fullName evidence="1">Methylaspartate ammonia-lyase C-terminal domain-containing protein</fullName>
    </recommendedName>
</protein>